<evidence type="ECO:0000256" key="1">
    <source>
        <dbReference type="SAM" id="SignalP"/>
    </source>
</evidence>
<comment type="caution">
    <text evidence="2">The sequence shown here is derived from an EMBL/GenBank/DDBJ whole genome shotgun (WGS) entry which is preliminary data.</text>
</comment>
<protein>
    <recommendedName>
        <fullName evidence="4">Transmembrane protein 107</fullName>
    </recommendedName>
</protein>
<accession>A0A8J2X2T0</accession>
<feature type="chain" id="PRO_5035315924" description="Transmembrane protein 107" evidence="1">
    <location>
        <begin position="20"/>
        <end position="165"/>
    </location>
</feature>
<proteinExistence type="predicted"/>
<evidence type="ECO:0000313" key="3">
    <source>
        <dbReference type="Proteomes" id="UP000789595"/>
    </source>
</evidence>
<sequence>MRLLLCAAVAHALIAPISRAPPRRGTHLNSRLDDADALEIRLDVTVLWCQCLARELSRELATNPLKEVPGFTGADLRALGYCVASASCLSVLWVAAGLATRQFEPADSYGEGLRRVMLTSAATGPLWLLVESALNVPASYDTSLAHYSSSLFGLAATMALVRTVR</sequence>
<organism evidence="2 3">
    <name type="scientific">Pelagomonas calceolata</name>
    <dbReference type="NCBI Taxonomy" id="35677"/>
    <lineage>
        <taxon>Eukaryota</taxon>
        <taxon>Sar</taxon>
        <taxon>Stramenopiles</taxon>
        <taxon>Ochrophyta</taxon>
        <taxon>Pelagophyceae</taxon>
        <taxon>Pelagomonadales</taxon>
        <taxon>Pelagomonadaceae</taxon>
        <taxon>Pelagomonas</taxon>
    </lineage>
</organism>
<name>A0A8J2X2T0_9STRA</name>
<dbReference type="OrthoDB" id="46342at2759"/>
<reference evidence="2" key="1">
    <citation type="submission" date="2021-11" db="EMBL/GenBank/DDBJ databases">
        <authorList>
            <consortium name="Genoscope - CEA"/>
            <person name="William W."/>
        </authorList>
    </citation>
    <scope>NUCLEOTIDE SEQUENCE</scope>
</reference>
<keyword evidence="3" id="KW-1185">Reference proteome</keyword>
<feature type="signal peptide" evidence="1">
    <location>
        <begin position="1"/>
        <end position="19"/>
    </location>
</feature>
<evidence type="ECO:0008006" key="4">
    <source>
        <dbReference type="Google" id="ProtNLM"/>
    </source>
</evidence>
<evidence type="ECO:0000313" key="2">
    <source>
        <dbReference type="EMBL" id="CAH0378778.1"/>
    </source>
</evidence>
<gene>
    <name evidence="2" type="ORF">PECAL_6P03760</name>
</gene>
<dbReference type="Proteomes" id="UP000789595">
    <property type="component" value="Unassembled WGS sequence"/>
</dbReference>
<dbReference type="EMBL" id="CAKKNE010000006">
    <property type="protein sequence ID" value="CAH0378778.1"/>
    <property type="molecule type" value="Genomic_DNA"/>
</dbReference>
<keyword evidence="1" id="KW-0732">Signal</keyword>
<dbReference type="AlphaFoldDB" id="A0A8J2X2T0"/>